<comment type="caution">
    <text evidence="9">The sequence shown here is derived from an EMBL/GenBank/DDBJ whole genome shotgun (WGS) entry which is preliminary data.</text>
</comment>
<evidence type="ECO:0000256" key="7">
    <source>
        <dbReference type="SAM" id="MobiDB-lite"/>
    </source>
</evidence>
<evidence type="ECO:0000256" key="5">
    <source>
        <dbReference type="ARBA" id="ARBA00023136"/>
    </source>
</evidence>
<evidence type="ECO:0000256" key="6">
    <source>
        <dbReference type="PIRNR" id="PIRNR015840"/>
    </source>
</evidence>
<evidence type="ECO:0000256" key="8">
    <source>
        <dbReference type="SAM" id="Phobius"/>
    </source>
</evidence>
<evidence type="ECO:0000256" key="1">
    <source>
        <dbReference type="ARBA" id="ARBA00004141"/>
    </source>
</evidence>
<proteinExistence type="inferred from homology"/>
<evidence type="ECO:0000313" key="9">
    <source>
        <dbReference type="EMBL" id="KAK8860939.1"/>
    </source>
</evidence>
<dbReference type="InterPro" id="IPR005045">
    <property type="entry name" value="CDC50/LEM3_fam"/>
</dbReference>
<evidence type="ECO:0000313" key="10">
    <source>
        <dbReference type="Proteomes" id="UP001470230"/>
    </source>
</evidence>
<keyword evidence="5 6" id="KW-0472">Membrane</keyword>
<feature type="transmembrane region" description="Helical" evidence="8">
    <location>
        <begin position="52"/>
        <end position="75"/>
    </location>
</feature>
<evidence type="ECO:0000256" key="3">
    <source>
        <dbReference type="ARBA" id="ARBA00022692"/>
    </source>
</evidence>
<feature type="region of interest" description="Disordered" evidence="7">
    <location>
        <begin position="1"/>
        <end position="25"/>
    </location>
</feature>
<accession>A0ABR2ID24</accession>
<keyword evidence="4 8" id="KW-1133">Transmembrane helix</keyword>
<comment type="subcellular location">
    <subcellularLocation>
        <location evidence="1">Membrane</location>
        <topology evidence="1">Multi-pass membrane protein</topology>
    </subcellularLocation>
</comment>
<reference evidence="9 10" key="1">
    <citation type="submission" date="2024-04" db="EMBL/GenBank/DDBJ databases">
        <title>Tritrichomonas musculus Genome.</title>
        <authorList>
            <person name="Alves-Ferreira E."/>
            <person name="Grigg M."/>
            <person name="Lorenzi H."/>
            <person name="Galac M."/>
        </authorList>
    </citation>
    <scope>NUCLEOTIDE SEQUENCE [LARGE SCALE GENOMIC DNA]</scope>
    <source>
        <strain evidence="9 10">EAF2021</strain>
    </source>
</reference>
<dbReference type="PANTHER" id="PTHR10926:SF0">
    <property type="entry name" value="CDC50, ISOFORM A"/>
    <property type="match status" value="1"/>
</dbReference>
<evidence type="ECO:0008006" key="11">
    <source>
        <dbReference type="Google" id="ProtNLM"/>
    </source>
</evidence>
<comment type="similarity">
    <text evidence="2 6">Belongs to the CDC50/LEM3 family.</text>
</comment>
<evidence type="ECO:0000256" key="4">
    <source>
        <dbReference type="ARBA" id="ARBA00022989"/>
    </source>
</evidence>
<feature type="compositionally biased region" description="Polar residues" evidence="7">
    <location>
        <begin position="1"/>
        <end position="11"/>
    </location>
</feature>
<keyword evidence="3 8" id="KW-0812">Transmembrane</keyword>
<dbReference type="Pfam" id="PF03381">
    <property type="entry name" value="CDC50"/>
    <property type="match status" value="1"/>
</dbReference>
<evidence type="ECO:0000256" key="2">
    <source>
        <dbReference type="ARBA" id="ARBA00009457"/>
    </source>
</evidence>
<sequence length="345" mass="39876">MEDTLNESQDQIPDRRNSQFQEENVQPVHKPLHHYRFTKQTLPGWRPVLTTFQAMLVLLSLCVAFLVVGLVIVLHEDKYNQVRVRYDDKCNITTDTNDLNEEHACVINLNVEKDIKGNLEIRYELTKFYQNQRRFGYSRVDDQLAGKYVDYSGMDKCKPYRSENSSSNPESWTLPCGLYALTVFNDTFKLEGTTYAQFSEEGIAFKSELDDLFKPLNSKYTEGNKWLQNNELFNNSGQTNEHFIVWMRQSALPHIKKTYAKCSNCEVKAGKYKLKIWSRYPTKRFGGEKYFTLTKVTSLGAHNAYIGIVFIACGGVTGLYGIILMIAELIKPRPLGRYEDDERSD</sequence>
<dbReference type="EMBL" id="JAPFFF010000018">
    <property type="protein sequence ID" value="KAK8860939.1"/>
    <property type="molecule type" value="Genomic_DNA"/>
</dbReference>
<name>A0ABR2ID24_9EUKA</name>
<dbReference type="PANTHER" id="PTHR10926">
    <property type="entry name" value="CELL CYCLE CONTROL PROTEIN 50"/>
    <property type="match status" value="1"/>
</dbReference>
<keyword evidence="10" id="KW-1185">Reference proteome</keyword>
<dbReference type="PIRSF" id="PIRSF015840">
    <property type="entry name" value="DUF284_TM_euk"/>
    <property type="match status" value="1"/>
</dbReference>
<protein>
    <recommendedName>
        <fullName evidence="11">ALA-interacting subunit</fullName>
    </recommendedName>
</protein>
<organism evidence="9 10">
    <name type="scientific">Tritrichomonas musculus</name>
    <dbReference type="NCBI Taxonomy" id="1915356"/>
    <lineage>
        <taxon>Eukaryota</taxon>
        <taxon>Metamonada</taxon>
        <taxon>Parabasalia</taxon>
        <taxon>Tritrichomonadida</taxon>
        <taxon>Tritrichomonadidae</taxon>
        <taxon>Tritrichomonas</taxon>
    </lineage>
</organism>
<gene>
    <name evidence="9" type="ORF">M9Y10_012631</name>
</gene>
<feature type="transmembrane region" description="Helical" evidence="8">
    <location>
        <begin position="304"/>
        <end position="327"/>
    </location>
</feature>
<dbReference type="Proteomes" id="UP001470230">
    <property type="component" value="Unassembled WGS sequence"/>
</dbReference>